<gene>
    <name evidence="2" type="ORF">HMPREF9153_0435</name>
</gene>
<dbReference type="InterPro" id="IPR013785">
    <property type="entry name" value="Aldolase_TIM"/>
</dbReference>
<reference evidence="2 3" key="1">
    <citation type="submission" date="2011-06" db="EMBL/GenBank/DDBJ databases">
        <authorList>
            <person name="Muzny D."/>
            <person name="Qin X."/>
            <person name="Deng J."/>
            <person name="Jiang H."/>
            <person name="Liu Y."/>
            <person name="Qu J."/>
            <person name="Song X.-Z."/>
            <person name="Zhang L."/>
            <person name="Thornton R."/>
            <person name="Coyle M."/>
            <person name="Francisco L."/>
            <person name="Jackson L."/>
            <person name="Javaid M."/>
            <person name="Korchina V."/>
            <person name="Kovar C."/>
            <person name="Mata R."/>
            <person name="Mathew T."/>
            <person name="Ngo R."/>
            <person name="Nguyen L."/>
            <person name="Nguyen N."/>
            <person name="Okwuonu G."/>
            <person name="Ongeri F."/>
            <person name="Pham C."/>
            <person name="Simmons D."/>
            <person name="Wilczek-Boney K."/>
            <person name="Hale W."/>
            <person name="Jakkamsetti A."/>
            <person name="Pham P."/>
            <person name="Ruth R."/>
            <person name="San Lucas F."/>
            <person name="Warren J."/>
            <person name="Zhang J."/>
            <person name="Zhao Z."/>
            <person name="Zhou C."/>
            <person name="Zhu D."/>
            <person name="Lee S."/>
            <person name="Bess C."/>
            <person name="Blankenburg K."/>
            <person name="Forbes L."/>
            <person name="Fu Q."/>
            <person name="Gubbala S."/>
            <person name="Hirani K."/>
            <person name="Jayaseelan J.C."/>
            <person name="Lara F."/>
            <person name="Munidasa M."/>
            <person name="Palculict T."/>
            <person name="Patil S."/>
            <person name="Pu L.-L."/>
            <person name="Saada N."/>
            <person name="Tang L."/>
            <person name="Weissenberger G."/>
            <person name="Zhu Y."/>
            <person name="Hemphill L."/>
            <person name="Shang Y."/>
            <person name="Youmans B."/>
            <person name="Ayvaz T."/>
            <person name="Ross M."/>
            <person name="Santibanez J."/>
            <person name="Aqrawi P."/>
            <person name="Gross S."/>
            <person name="Joshi V."/>
            <person name="Fowler G."/>
            <person name="Nazareth L."/>
            <person name="Reid J."/>
            <person name="Worley K."/>
            <person name="Petrosino J."/>
            <person name="Highlander S."/>
            <person name="Gibbs R."/>
        </authorList>
    </citation>
    <scope>NUCLEOTIDE SEQUENCE [LARGE SCALE GENOMIC DNA]</scope>
    <source>
        <strain evidence="2 3">ATCC 25577</strain>
    </source>
</reference>
<name>G4CV78_9ACTN</name>
<dbReference type="EMBL" id="AGBA01000005">
    <property type="protein sequence ID" value="EGY78866.1"/>
    <property type="molecule type" value="Genomic_DNA"/>
</dbReference>
<dbReference type="Proteomes" id="UP000005332">
    <property type="component" value="Unassembled WGS sequence"/>
</dbReference>
<accession>G4CV78</accession>
<protein>
    <submittedName>
        <fullName evidence="2">Deoxyribose-phosphate aldolase</fullName>
    </submittedName>
</protein>
<dbReference type="SUPFAM" id="SSF51569">
    <property type="entry name" value="Aldolase"/>
    <property type="match status" value="1"/>
</dbReference>
<evidence type="ECO:0000313" key="3">
    <source>
        <dbReference type="Proteomes" id="UP000005332"/>
    </source>
</evidence>
<dbReference type="AlphaFoldDB" id="G4CV78"/>
<dbReference type="Gene3D" id="3.20.20.70">
    <property type="entry name" value="Aldolase class I"/>
    <property type="match status" value="1"/>
</dbReference>
<organism evidence="2 3">
    <name type="scientific">Cutibacterium avidum ATCC 25577</name>
    <dbReference type="NCBI Taxonomy" id="997355"/>
    <lineage>
        <taxon>Bacteria</taxon>
        <taxon>Bacillati</taxon>
        <taxon>Actinomycetota</taxon>
        <taxon>Actinomycetes</taxon>
        <taxon>Propionibacteriales</taxon>
        <taxon>Propionibacteriaceae</taxon>
        <taxon>Cutibacterium</taxon>
    </lineage>
</organism>
<dbReference type="InterPro" id="IPR054574">
    <property type="entry name" value="Cgl0159_dom"/>
</dbReference>
<feature type="domain" description="Cgl0159-like" evidence="1">
    <location>
        <begin position="59"/>
        <end position="309"/>
    </location>
</feature>
<sequence>MAVGIVWITTHPSMADGTSKGAVGLSSISDLVDIRSHEPQRVREALATRPRRAMPTSDEKLMIIACDHPARGALGAGADELAMADRGELLARCVEALGRPGVTGFLGTADMIEDLTLLGALDGKLVYGSMNRGGLLGAKFEMDDRFTGYDAQGIADSGLDGGKILLRINYDDPGSVATLEACAHAVDELADHQVMAMIEPFISQWQEGRIRNDLSPQAVIKAIAIASGLGRTSAHTWLKLPAVDDMERVMASTTMPALILGGEVNKDADAALGSWQRALAIPNVRGLVIGRSLLFPPSGDVAAVVDEAVGLL</sequence>
<keyword evidence="3" id="KW-1185">Reference proteome</keyword>
<dbReference type="HOGENOM" id="CLU_056329_0_0_11"/>
<dbReference type="PATRIC" id="fig|997355.3.peg.430"/>
<dbReference type="Pfam" id="PF22649">
    <property type="entry name" value="Cgl0159"/>
    <property type="match status" value="1"/>
</dbReference>
<evidence type="ECO:0000259" key="1">
    <source>
        <dbReference type="Pfam" id="PF22649"/>
    </source>
</evidence>
<proteinExistence type="predicted"/>
<comment type="caution">
    <text evidence="2">The sequence shown here is derived from an EMBL/GenBank/DDBJ whole genome shotgun (WGS) entry which is preliminary data.</text>
</comment>
<evidence type="ECO:0000313" key="2">
    <source>
        <dbReference type="EMBL" id="EGY78866.1"/>
    </source>
</evidence>